<evidence type="ECO:0000256" key="7">
    <source>
        <dbReference type="ARBA" id="ARBA00023052"/>
    </source>
</evidence>
<dbReference type="Pfam" id="PF02775">
    <property type="entry name" value="TPP_enzyme_C"/>
    <property type="match status" value="1"/>
</dbReference>
<dbReference type="InterPro" id="IPR029035">
    <property type="entry name" value="DHS-like_NAD/FAD-binding_dom"/>
</dbReference>
<dbReference type="InterPro" id="IPR012001">
    <property type="entry name" value="Thiamin_PyroP_enz_TPP-bd_dom"/>
</dbReference>
<proteinExistence type="inferred from homology"/>
<evidence type="ECO:0000313" key="15">
    <source>
        <dbReference type="Proteomes" id="UP000027590"/>
    </source>
</evidence>
<keyword evidence="4 9" id="KW-0479">Metal-binding</keyword>
<gene>
    <name evidence="14" type="ORF">SACS_0465</name>
</gene>
<dbReference type="GO" id="GO:0000287">
    <property type="term" value="F:magnesium ion binding"/>
    <property type="evidence" value="ECO:0007669"/>
    <property type="project" value="InterPro"/>
</dbReference>
<name>A0A7U7G4Y4_9PROT</name>
<evidence type="ECO:0000256" key="5">
    <source>
        <dbReference type="ARBA" id="ARBA00022793"/>
    </source>
</evidence>
<keyword evidence="14" id="KW-0670">Pyruvate</keyword>
<dbReference type="Gene3D" id="3.40.50.1220">
    <property type="entry name" value="TPP-binding domain"/>
    <property type="match status" value="1"/>
</dbReference>
<dbReference type="Proteomes" id="UP000027590">
    <property type="component" value="Unassembled WGS sequence"/>
</dbReference>
<evidence type="ECO:0000256" key="10">
    <source>
        <dbReference type="RuleBase" id="RU362132"/>
    </source>
</evidence>
<organism evidence="14 15">
    <name type="scientific">Parasaccharibacter apium</name>
    <dbReference type="NCBI Taxonomy" id="1510841"/>
    <lineage>
        <taxon>Bacteria</taxon>
        <taxon>Pseudomonadati</taxon>
        <taxon>Pseudomonadota</taxon>
        <taxon>Alphaproteobacteria</taxon>
        <taxon>Acetobacterales</taxon>
        <taxon>Acetobacteraceae</taxon>
        <taxon>Parasaccharibacter</taxon>
    </lineage>
</organism>
<dbReference type="PANTHER" id="PTHR43452:SF30">
    <property type="entry name" value="PYRUVATE DECARBOXYLASE ISOZYME 1-RELATED"/>
    <property type="match status" value="1"/>
</dbReference>
<sequence>MRMQIGAYLARRLVEAGISHLFGVPGDFNLSFLEQVEADASLTFVGNCNELNAAYAADGYARTSGLCGLVTTFGVGDLGAISGIAGAYAERVPFVHITGIPPLHAVEGRALLHHTLGDGGYGNIGRCMAEYTVAQARLTPENAVEEIDRVLQTCWRERRPVHLQLPSDITHLNIEVPEEPFRFALPQGDAEQVALAAGHIATRLAAARSPVMILDSDADRFGVAGQIAVLAERCAIPCVAAAPAKAVLDETAPYYLGGYVGGASRPDIRELVSQSDCVIGVGLRFTELNTGFFTHEIRPEAFINLQAHDVSLAGRSIPAAPLGAVLEALLAQVTPSSRTLPARPADSAASLPGEAADRLTHATLWPRVARFLKEGDVVVGEAGTSNTALLGTPFPRNSHYISQPIWGAIGYTLPALFGSQLGSPDRRHLLFIGDGSFQLTAQELSTILRHDQKPIIFLLNNRGYTIERLILGEHSRYNDIANWRYADLPRAFDREDRALSLVVETVSDLEQALKQAEQADRAVFIEVLLPEMDAPDALKRFGMVVADYDYGPQGPRNASMKTSAKKG</sequence>
<dbReference type="InterPro" id="IPR047213">
    <property type="entry name" value="TPP_PYR_PDC_IPDC-like"/>
</dbReference>
<evidence type="ECO:0000259" key="12">
    <source>
        <dbReference type="Pfam" id="PF02775"/>
    </source>
</evidence>
<evidence type="ECO:0000256" key="6">
    <source>
        <dbReference type="ARBA" id="ARBA00022842"/>
    </source>
</evidence>
<keyword evidence="8 14" id="KW-0456">Lyase</keyword>
<feature type="domain" description="Thiamine pyrophosphate enzyme N-terminal TPP-binding" evidence="13">
    <location>
        <begin position="3"/>
        <end position="109"/>
    </location>
</feature>
<keyword evidence="5" id="KW-0210">Decarboxylase</keyword>
<dbReference type="GO" id="GO:0000949">
    <property type="term" value="P:aromatic amino acid family catabolic process to alcohol via Ehrlich pathway"/>
    <property type="evidence" value="ECO:0007669"/>
    <property type="project" value="TreeGrafter"/>
</dbReference>
<dbReference type="FunFam" id="3.40.50.970:FF:000024">
    <property type="entry name" value="Pyruvate decarboxylase isozyme"/>
    <property type="match status" value="1"/>
</dbReference>
<feature type="binding site" evidence="9">
    <location>
        <position position="434"/>
    </location>
    <ligand>
        <name>Mg(2+)</name>
        <dbReference type="ChEBI" id="CHEBI:18420"/>
    </ligand>
</feature>
<comment type="cofactor">
    <cofactor evidence="2">
        <name>thiamine diphosphate</name>
        <dbReference type="ChEBI" id="CHEBI:58937"/>
    </cofactor>
</comment>
<evidence type="ECO:0000256" key="9">
    <source>
        <dbReference type="PIRSR" id="PIRSR036565-2"/>
    </source>
</evidence>
<evidence type="ECO:0000256" key="1">
    <source>
        <dbReference type="ARBA" id="ARBA00001920"/>
    </source>
</evidence>
<dbReference type="InterPro" id="IPR000399">
    <property type="entry name" value="TPP-bd_CS"/>
</dbReference>
<comment type="similarity">
    <text evidence="3 10">Belongs to the TPP enzyme family.</text>
</comment>
<feature type="binding site" evidence="9">
    <location>
        <position position="461"/>
    </location>
    <ligand>
        <name>Mg(2+)</name>
        <dbReference type="ChEBI" id="CHEBI:18420"/>
    </ligand>
</feature>
<dbReference type="GO" id="GO:0004737">
    <property type="term" value="F:pyruvate decarboxylase activity"/>
    <property type="evidence" value="ECO:0007669"/>
    <property type="project" value="UniProtKB-EC"/>
</dbReference>
<dbReference type="Pfam" id="PF00205">
    <property type="entry name" value="TPP_enzyme_M"/>
    <property type="match status" value="1"/>
</dbReference>
<dbReference type="Gene3D" id="3.40.50.970">
    <property type="match status" value="2"/>
</dbReference>
<dbReference type="InterPro" id="IPR047214">
    <property type="entry name" value="TPP_PDC_IPDC"/>
</dbReference>
<reference evidence="14 15" key="2">
    <citation type="journal article" date="2014" name="PLoS ONE">
        <title>Evolution of mitochondria reconstructed from the energy metabolism of living bacteria.</title>
        <authorList>
            <person name="Degli Esposti M."/>
            <person name="Chouaia B."/>
            <person name="Comandatore F."/>
            <person name="Crotti E."/>
            <person name="Sassera D."/>
            <person name="Lievens P.M."/>
            <person name="Daffonchio D."/>
            <person name="Bandi C."/>
        </authorList>
    </citation>
    <scope>NUCLEOTIDE SEQUENCE [LARGE SCALE GENOMIC DNA]</scope>
    <source>
        <strain evidence="15">AM169</strain>
    </source>
</reference>
<comment type="caution">
    <text evidence="14">The sequence shown here is derived from an EMBL/GenBank/DDBJ whole genome shotgun (WGS) entry which is preliminary data.</text>
</comment>
<dbReference type="InterPro" id="IPR011766">
    <property type="entry name" value="TPP_enzyme_TPP-bd"/>
</dbReference>
<dbReference type="PANTHER" id="PTHR43452">
    <property type="entry name" value="PYRUVATE DECARBOXYLASE"/>
    <property type="match status" value="1"/>
</dbReference>
<dbReference type="CDD" id="cd07038">
    <property type="entry name" value="TPP_PYR_PDC_IPDC_like"/>
    <property type="match status" value="1"/>
</dbReference>
<feature type="domain" description="Thiamine pyrophosphate enzyme central" evidence="11">
    <location>
        <begin position="199"/>
        <end position="328"/>
    </location>
</feature>
<comment type="cofactor">
    <cofactor evidence="1">
        <name>a metal cation</name>
        <dbReference type="ChEBI" id="CHEBI:25213"/>
    </cofactor>
</comment>
<keyword evidence="7 10" id="KW-0786">Thiamine pyrophosphate</keyword>
<protein>
    <submittedName>
        <fullName evidence="14">Pyruvate decarboxylase Alpha-keto-acid decarboxylase</fullName>
        <ecNumber evidence="14">4.1.1.1</ecNumber>
    </submittedName>
</protein>
<evidence type="ECO:0000259" key="11">
    <source>
        <dbReference type="Pfam" id="PF00205"/>
    </source>
</evidence>
<feature type="domain" description="Thiamine pyrophosphate enzyme TPP-binding" evidence="12">
    <location>
        <begin position="392"/>
        <end position="527"/>
    </location>
</feature>
<dbReference type="InterPro" id="IPR029061">
    <property type="entry name" value="THDP-binding"/>
</dbReference>
<evidence type="ECO:0000256" key="3">
    <source>
        <dbReference type="ARBA" id="ARBA00007812"/>
    </source>
</evidence>
<dbReference type="FunFam" id="3.40.50.970:FF:000019">
    <property type="entry name" value="Pyruvate decarboxylase isozyme"/>
    <property type="match status" value="1"/>
</dbReference>
<dbReference type="InterPro" id="IPR012000">
    <property type="entry name" value="Thiamin_PyroP_enz_cen_dom"/>
</dbReference>
<dbReference type="AlphaFoldDB" id="A0A7U7G4Y4"/>
<evidence type="ECO:0000256" key="8">
    <source>
        <dbReference type="ARBA" id="ARBA00023239"/>
    </source>
</evidence>
<dbReference type="PIRSF" id="PIRSF036565">
    <property type="entry name" value="Pyruvt_ip_decrb"/>
    <property type="match status" value="1"/>
</dbReference>
<dbReference type="GO" id="GO:0005829">
    <property type="term" value="C:cytosol"/>
    <property type="evidence" value="ECO:0007669"/>
    <property type="project" value="TreeGrafter"/>
</dbReference>
<dbReference type="SUPFAM" id="SSF52467">
    <property type="entry name" value="DHS-like NAD/FAD-binding domain"/>
    <property type="match status" value="1"/>
</dbReference>
<dbReference type="CDD" id="cd02005">
    <property type="entry name" value="TPP_PDC_IPDC"/>
    <property type="match status" value="1"/>
</dbReference>
<dbReference type="GO" id="GO:0030976">
    <property type="term" value="F:thiamine pyrophosphate binding"/>
    <property type="evidence" value="ECO:0007669"/>
    <property type="project" value="InterPro"/>
</dbReference>
<dbReference type="EC" id="4.1.1.1" evidence="14"/>
<comment type="cofactor">
    <cofactor evidence="9">
        <name>Mg(2+)</name>
        <dbReference type="ChEBI" id="CHEBI:18420"/>
    </cofactor>
    <text evidence="9">Binds 1 Mg(2+) per subunit.</text>
</comment>
<dbReference type="PROSITE" id="PS00187">
    <property type="entry name" value="TPP_ENZYMES"/>
    <property type="match status" value="1"/>
</dbReference>
<dbReference type="EMBL" id="CBLY010000003">
    <property type="protein sequence ID" value="CDG33203.1"/>
    <property type="molecule type" value="Genomic_DNA"/>
</dbReference>
<dbReference type="RefSeq" id="WP_043558713.1">
    <property type="nucleotide sequence ID" value="NZ_CBLY010000003.1"/>
</dbReference>
<evidence type="ECO:0000256" key="4">
    <source>
        <dbReference type="ARBA" id="ARBA00022723"/>
    </source>
</evidence>
<evidence type="ECO:0000256" key="2">
    <source>
        <dbReference type="ARBA" id="ARBA00001964"/>
    </source>
</evidence>
<accession>A0A7U7G4Y4</accession>
<keyword evidence="6 9" id="KW-0460">Magnesium</keyword>
<evidence type="ECO:0000259" key="13">
    <source>
        <dbReference type="Pfam" id="PF02776"/>
    </source>
</evidence>
<reference evidence="14 15" key="1">
    <citation type="journal article" date="2014" name="Genome Biol. Evol.">
        <title>Acetic acid bacteria genomes reveal functional traits for adaptation to life in insect guts.</title>
        <authorList>
            <person name="Chouaia B."/>
            <person name="Gaiarsa S."/>
            <person name="Crotti E."/>
            <person name="Comandatore F."/>
            <person name="Degli Esposti M."/>
            <person name="Ricci I."/>
            <person name="Alma A."/>
            <person name="Favia G."/>
            <person name="Bandi C."/>
            <person name="Daffonchio D."/>
        </authorList>
    </citation>
    <scope>NUCLEOTIDE SEQUENCE [LARGE SCALE GENOMIC DNA]</scope>
    <source>
        <strain evidence="15">AM169</strain>
    </source>
</reference>
<evidence type="ECO:0000313" key="14">
    <source>
        <dbReference type="EMBL" id="CDG33203.1"/>
    </source>
</evidence>
<feature type="binding site" evidence="9">
    <location>
        <position position="463"/>
    </location>
    <ligand>
        <name>Mg(2+)</name>
        <dbReference type="ChEBI" id="CHEBI:18420"/>
    </ligand>
</feature>
<dbReference type="SUPFAM" id="SSF52518">
    <property type="entry name" value="Thiamin diphosphate-binding fold (THDP-binding)"/>
    <property type="match status" value="2"/>
</dbReference>
<dbReference type="Pfam" id="PF02776">
    <property type="entry name" value="TPP_enzyme_N"/>
    <property type="match status" value="1"/>
</dbReference>
<dbReference type="InterPro" id="IPR012110">
    <property type="entry name" value="PDC/IPDC-like"/>
</dbReference>